<dbReference type="EMBL" id="BAABBN010000007">
    <property type="protein sequence ID" value="GAA3928152.1"/>
    <property type="molecule type" value="Genomic_DNA"/>
</dbReference>
<evidence type="ECO:0000313" key="2">
    <source>
        <dbReference type="EMBL" id="GAA3928152.1"/>
    </source>
</evidence>
<organism evidence="2 3">
    <name type="scientific">Litoribacillus peritrichatus</name>
    <dbReference type="NCBI Taxonomy" id="718191"/>
    <lineage>
        <taxon>Bacteria</taxon>
        <taxon>Pseudomonadati</taxon>
        <taxon>Pseudomonadota</taxon>
        <taxon>Gammaproteobacteria</taxon>
        <taxon>Oceanospirillales</taxon>
        <taxon>Oceanospirillaceae</taxon>
        <taxon>Litoribacillus</taxon>
    </lineage>
</organism>
<evidence type="ECO:0000256" key="1">
    <source>
        <dbReference type="SAM" id="MobiDB-lite"/>
    </source>
</evidence>
<protein>
    <submittedName>
        <fullName evidence="2">Uncharacterized protein</fullName>
    </submittedName>
</protein>
<reference evidence="3" key="1">
    <citation type="journal article" date="2019" name="Int. J. Syst. Evol. Microbiol.">
        <title>The Global Catalogue of Microorganisms (GCM) 10K type strain sequencing project: providing services to taxonomists for standard genome sequencing and annotation.</title>
        <authorList>
            <consortium name="The Broad Institute Genomics Platform"/>
            <consortium name="The Broad Institute Genome Sequencing Center for Infectious Disease"/>
            <person name="Wu L."/>
            <person name="Ma J."/>
        </authorList>
    </citation>
    <scope>NUCLEOTIDE SEQUENCE [LARGE SCALE GENOMIC DNA]</scope>
    <source>
        <strain evidence="3">JCM 17551</strain>
    </source>
</reference>
<sequence>MSINNKTPMFLTSPFLEQPPPQAVLRPGAKLSKSKQLEHSVRNGIAIDNQLHNNSALMLF</sequence>
<feature type="region of interest" description="Disordered" evidence="1">
    <location>
        <begin position="1"/>
        <end position="26"/>
    </location>
</feature>
<dbReference type="Proteomes" id="UP001501565">
    <property type="component" value="Unassembled WGS sequence"/>
</dbReference>
<gene>
    <name evidence="2" type="ORF">GCM10022277_25810</name>
</gene>
<evidence type="ECO:0000313" key="3">
    <source>
        <dbReference type="Proteomes" id="UP001501565"/>
    </source>
</evidence>
<name>A0ABP7MRF7_9GAMM</name>
<keyword evidence="3" id="KW-1185">Reference proteome</keyword>
<proteinExistence type="predicted"/>
<comment type="caution">
    <text evidence="2">The sequence shown here is derived from an EMBL/GenBank/DDBJ whole genome shotgun (WGS) entry which is preliminary data.</text>
</comment>
<accession>A0ABP7MRF7</accession>
<dbReference type="RefSeq" id="WP_344798949.1">
    <property type="nucleotide sequence ID" value="NZ_BAABBN010000007.1"/>
</dbReference>